<feature type="transmembrane region" description="Helical" evidence="1">
    <location>
        <begin position="200"/>
        <end position="217"/>
    </location>
</feature>
<dbReference type="AlphaFoldDB" id="A0A652YPD0"/>
<name>A0A652YPD0_NOCGL</name>
<dbReference type="Pfam" id="PF06197">
    <property type="entry name" value="DUF998"/>
    <property type="match status" value="1"/>
</dbReference>
<evidence type="ECO:0000256" key="1">
    <source>
        <dbReference type="SAM" id="Phobius"/>
    </source>
</evidence>
<evidence type="ECO:0000313" key="2">
    <source>
        <dbReference type="EMBL" id="TYQ03973.1"/>
    </source>
</evidence>
<accession>A0A652YPD0</accession>
<dbReference type="EMBL" id="VNIQ01000004">
    <property type="protein sequence ID" value="TYQ03973.1"/>
    <property type="molecule type" value="Genomic_DNA"/>
</dbReference>
<organism evidence="2">
    <name type="scientific">Nocardia globerula</name>
    <dbReference type="NCBI Taxonomy" id="1818"/>
    <lineage>
        <taxon>Bacteria</taxon>
        <taxon>Bacillati</taxon>
        <taxon>Actinomycetota</taxon>
        <taxon>Actinomycetes</taxon>
        <taxon>Mycobacteriales</taxon>
        <taxon>Nocardiaceae</taxon>
        <taxon>Nocardia</taxon>
    </lineage>
</organism>
<feature type="transmembrane region" description="Helical" evidence="1">
    <location>
        <begin position="159"/>
        <end position="180"/>
    </location>
</feature>
<gene>
    <name evidence="2" type="ORF">FNL38_104345</name>
</gene>
<comment type="caution">
    <text evidence="2">The sequence shown here is derived from an EMBL/GenBank/DDBJ whole genome shotgun (WGS) entry which is preliminary data.</text>
</comment>
<keyword evidence="1" id="KW-0812">Transmembrane</keyword>
<dbReference type="InterPro" id="IPR009339">
    <property type="entry name" value="DUF998"/>
</dbReference>
<keyword evidence="1" id="KW-1133">Transmembrane helix</keyword>
<sequence>MSGLGGARVVLAGALILGGIVYSSWILEFFLDTELDPVTSFLSELDAANQKYRDVFGNADVISAVLMLVSATLGLLVTERRKFYVAGWIALAVFGVATIADASFPLDCSGPDCAASEPGGLLPQLHHVHALTSSVAVFAIFTAMITFTVGAFRYREHPLLRTVGSGLLIVTSLATVWMLTTNGIELAGGGNLGLGIAQRAQVLGMSLWLCTLGCAVLRRQERFLNSDFGRS</sequence>
<proteinExistence type="predicted"/>
<feature type="transmembrane region" description="Helical" evidence="1">
    <location>
        <begin position="83"/>
        <end position="100"/>
    </location>
</feature>
<protein>
    <submittedName>
        <fullName evidence="2">Uncharacterized protein DUF998</fullName>
    </submittedName>
</protein>
<feature type="transmembrane region" description="Helical" evidence="1">
    <location>
        <begin position="7"/>
        <end position="27"/>
    </location>
</feature>
<feature type="transmembrane region" description="Helical" evidence="1">
    <location>
        <begin position="55"/>
        <end position="76"/>
    </location>
</feature>
<reference evidence="2" key="1">
    <citation type="submission" date="2019-07" db="EMBL/GenBank/DDBJ databases">
        <title>Genomic Encyclopedia of Type Strains, Phase IV (KMG-IV): sequencing the most valuable type-strain genomes for metagenomic binning, comparative biology and taxonomic classification.</title>
        <authorList>
            <person name="Goeker M."/>
        </authorList>
    </citation>
    <scope>NUCLEOTIDE SEQUENCE</scope>
    <source>
        <strain evidence="2">DSM 44596</strain>
    </source>
</reference>
<feature type="transmembrane region" description="Helical" evidence="1">
    <location>
        <begin position="130"/>
        <end position="152"/>
    </location>
</feature>
<keyword evidence="1" id="KW-0472">Membrane</keyword>